<evidence type="ECO:0000256" key="1">
    <source>
        <dbReference type="SAM" id="Phobius"/>
    </source>
</evidence>
<dbReference type="GO" id="GO:0005886">
    <property type="term" value="C:plasma membrane"/>
    <property type="evidence" value="ECO:0007669"/>
    <property type="project" value="TreeGrafter"/>
</dbReference>
<reference evidence="3" key="1">
    <citation type="submission" date="2019-05" db="EMBL/GenBank/DDBJ databases">
        <title>Complete genome sequencing of Dialister sp. strain 5BBH33.</title>
        <authorList>
            <person name="Sakamoto M."/>
            <person name="Murakami T."/>
            <person name="Mori H."/>
        </authorList>
    </citation>
    <scope>NUCLEOTIDE SEQUENCE [LARGE SCALE GENOMIC DNA]</scope>
    <source>
        <strain evidence="3">5BBH33</strain>
    </source>
</reference>
<keyword evidence="1" id="KW-0812">Transmembrane</keyword>
<dbReference type="PANTHER" id="PTHR34980:SF2">
    <property type="entry name" value="INNER MEMBRANE PROTEIN YHAH-RELATED"/>
    <property type="match status" value="1"/>
</dbReference>
<keyword evidence="1" id="KW-1133">Transmembrane helix</keyword>
<dbReference type="KEGG" id="dho:Dia5BBH33_14680"/>
<protein>
    <recommendedName>
        <fullName evidence="4">DUF805 domain-containing protein</fullName>
    </recommendedName>
</protein>
<gene>
    <name evidence="2" type="ORF">Dia5BBH33_14680</name>
</gene>
<organism evidence="2 3">
    <name type="scientific">Dialister hominis</name>
    <dbReference type="NCBI Taxonomy" id="2582419"/>
    <lineage>
        <taxon>Bacteria</taxon>
        <taxon>Bacillati</taxon>
        <taxon>Bacillota</taxon>
        <taxon>Negativicutes</taxon>
        <taxon>Veillonellales</taxon>
        <taxon>Veillonellaceae</taxon>
        <taxon>Dialister</taxon>
    </lineage>
</organism>
<dbReference type="OrthoDB" id="1634508at2"/>
<accession>A0A8D4UV35</accession>
<dbReference type="AlphaFoldDB" id="A0A8D4UV35"/>
<feature type="transmembrane region" description="Helical" evidence="1">
    <location>
        <begin position="224"/>
        <end position="244"/>
    </location>
</feature>
<evidence type="ECO:0000313" key="3">
    <source>
        <dbReference type="Proteomes" id="UP000320585"/>
    </source>
</evidence>
<keyword evidence="1" id="KW-0472">Membrane</keyword>
<dbReference type="GeneID" id="92716693"/>
<keyword evidence="3" id="KW-1185">Reference proteome</keyword>
<proteinExistence type="predicted"/>
<feature type="transmembrane region" description="Helical" evidence="1">
    <location>
        <begin position="197"/>
        <end position="218"/>
    </location>
</feature>
<feature type="transmembrane region" description="Helical" evidence="1">
    <location>
        <begin position="256"/>
        <end position="272"/>
    </location>
</feature>
<evidence type="ECO:0000313" key="2">
    <source>
        <dbReference type="EMBL" id="BBK25533.1"/>
    </source>
</evidence>
<dbReference type="EMBL" id="AP019697">
    <property type="protein sequence ID" value="BBK25533.1"/>
    <property type="molecule type" value="Genomic_DNA"/>
</dbReference>
<name>A0A8D4UV35_9FIRM</name>
<dbReference type="PANTHER" id="PTHR34980">
    <property type="entry name" value="INNER MEMBRANE PROTEIN-RELATED-RELATED"/>
    <property type="match status" value="1"/>
</dbReference>
<dbReference type="InterPro" id="IPR008523">
    <property type="entry name" value="DUF805"/>
</dbReference>
<sequence>MAMNFDIPDITENGEKAAAGGQRRKPRRIGALRLGDTLRAVSRHYTATLENKDEDKEAEFYSLSEGEEKASFYGMDVSVTGICIRKKKVAAIYVEMPTKDRDDFIKKLEEAEGSAEHANNMDIFADTVTSIFITIPAKGDSSFTTALMDSAEVKALSDNEAIKAEEEAKKGGLRHRIWKTYFDPVGRISRKAYLPKMLMVGAPAAFLFALTCFKPELFVGETNFFIAAFLILGTLCFISLISLGMRRLSDIGKSHLYYWAFFALLFVIHQAGEEFLGSQLNATRLIAVIFMLVVILLAFIPGDPKRNKYGPVPKE</sequence>
<evidence type="ECO:0008006" key="4">
    <source>
        <dbReference type="Google" id="ProtNLM"/>
    </source>
</evidence>
<dbReference type="RefSeq" id="WP_022382705.1">
    <property type="nucleotide sequence ID" value="NZ_AP019697.1"/>
</dbReference>
<feature type="transmembrane region" description="Helical" evidence="1">
    <location>
        <begin position="284"/>
        <end position="300"/>
    </location>
</feature>
<dbReference type="Proteomes" id="UP000320585">
    <property type="component" value="Chromosome"/>
</dbReference>
<dbReference type="Pfam" id="PF05656">
    <property type="entry name" value="DUF805"/>
    <property type="match status" value="1"/>
</dbReference>